<comment type="caution">
    <text evidence="2">The sequence shown here is derived from an EMBL/GenBank/DDBJ whole genome shotgun (WGS) entry which is preliminary data.</text>
</comment>
<accession>A0A921U7Y6</accession>
<organism evidence="2 3">
    <name type="scientific">Sorghum bicolor</name>
    <name type="common">Sorghum</name>
    <name type="synonym">Sorghum vulgare</name>
    <dbReference type="NCBI Taxonomy" id="4558"/>
    <lineage>
        <taxon>Eukaryota</taxon>
        <taxon>Viridiplantae</taxon>
        <taxon>Streptophyta</taxon>
        <taxon>Embryophyta</taxon>
        <taxon>Tracheophyta</taxon>
        <taxon>Spermatophyta</taxon>
        <taxon>Magnoliopsida</taxon>
        <taxon>Liliopsida</taxon>
        <taxon>Poales</taxon>
        <taxon>Poaceae</taxon>
        <taxon>PACMAD clade</taxon>
        <taxon>Panicoideae</taxon>
        <taxon>Andropogonodae</taxon>
        <taxon>Andropogoneae</taxon>
        <taxon>Sorghinae</taxon>
        <taxon>Sorghum</taxon>
    </lineage>
</organism>
<protein>
    <submittedName>
        <fullName evidence="2">Uncharacterized protein</fullName>
    </submittedName>
</protein>
<reference evidence="2" key="1">
    <citation type="journal article" date="2019" name="BMC Genomics">
        <title>A new reference genome for Sorghum bicolor reveals high levels of sequence similarity between sweet and grain genotypes: implications for the genetics of sugar metabolism.</title>
        <authorList>
            <person name="Cooper E.A."/>
            <person name="Brenton Z.W."/>
            <person name="Flinn B.S."/>
            <person name="Jenkins J."/>
            <person name="Shu S."/>
            <person name="Flowers D."/>
            <person name="Luo F."/>
            <person name="Wang Y."/>
            <person name="Xia P."/>
            <person name="Barry K."/>
            <person name="Daum C."/>
            <person name="Lipzen A."/>
            <person name="Yoshinaga Y."/>
            <person name="Schmutz J."/>
            <person name="Saski C."/>
            <person name="Vermerris W."/>
            <person name="Kresovich S."/>
        </authorList>
    </citation>
    <scope>NUCLEOTIDE SEQUENCE</scope>
</reference>
<name>A0A921U7Y6_SORBI</name>
<evidence type="ECO:0000256" key="1">
    <source>
        <dbReference type="SAM" id="MobiDB-lite"/>
    </source>
</evidence>
<evidence type="ECO:0000313" key="2">
    <source>
        <dbReference type="EMBL" id="KAG0520915.1"/>
    </source>
</evidence>
<feature type="region of interest" description="Disordered" evidence="1">
    <location>
        <begin position="1"/>
        <end position="48"/>
    </location>
</feature>
<dbReference type="AlphaFoldDB" id="A0A921U7Y6"/>
<evidence type="ECO:0000313" key="3">
    <source>
        <dbReference type="Proteomes" id="UP000807115"/>
    </source>
</evidence>
<gene>
    <name evidence="2" type="ORF">BDA96_08G115900</name>
</gene>
<reference evidence="2" key="2">
    <citation type="submission" date="2020-10" db="EMBL/GenBank/DDBJ databases">
        <authorList>
            <person name="Cooper E.A."/>
            <person name="Brenton Z.W."/>
            <person name="Flinn B.S."/>
            <person name="Jenkins J."/>
            <person name="Shu S."/>
            <person name="Flowers D."/>
            <person name="Luo F."/>
            <person name="Wang Y."/>
            <person name="Xia P."/>
            <person name="Barry K."/>
            <person name="Daum C."/>
            <person name="Lipzen A."/>
            <person name="Yoshinaga Y."/>
            <person name="Schmutz J."/>
            <person name="Saski C."/>
            <person name="Vermerris W."/>
            <person name="Kresovich S."/>
        </authorList>
    </citation>
    <scope>NUCLEOTIDE SEQUENCE</scope>
</reference>
<proteinExistence type="predicted"/>
<dbReference type="EMBL" id="CM027687">
    <property type="protein sequence ID" value="KAG0520915.1"/>
    <property type="molecule type" value="Genomic_DNA"/>
</dbReference>
<feature type="compositionally biased region" description="Polar residues" evidence="1">
    <location>
        <begin position="1"/>
        <end position="11"/>
    </location>
</feature>
<dbReference type="Proteomes" id="UP000807115">
    <property type="component" value="Chromosome 8"/>
</dbReference>
<sequence length="219" mass="23429">MTCSQLYTPAPSSSHSSSSQNTGAPPLFSSPCCARKGEPPPPQSGSLGAELLLWPGKEVVAAVPCPASWLAPSPLGRASWLQAAAAMSRSSPCAAHRCPGQPQQQHHATLVSCRDRPGHKSSLRCPCPLWVQALGLHCGHCCRRCSCSPAPAARAALSRRAGAAAARGVVPTGEQLEALKEILYCVEADDRFGFRATEDGQDRLKFCVFIYRYIDIEYR</sequence>